<dbReference type="Pfam" id="PF09388">
    <property type="entry name" value="SpoOE-like"/>
    <property type="match status" value="1"/>
</dbReference>
<gene>
    <name evidence="2" type="ORF">HNQ94_003328</name>
</gene>
<evidence type="ECO:0000313" key="2">
    <source>
        <dbReference type="EMBL" id="MBB6454839.1"/>
    </source>
</evidence>
<keyword evidence="2" id="KW-0456">Lyase</keyword>
<dbReference type="Gene3D" id="4.10.280.10">
    <property type="entry name" value="Helix-loop-helix DNA-binding domain"/>
    <property type="match status" value="1"/>
</dbReference>
<protein>
    <submittedName>
        <fullName evidence="2">Cystathionine beta-lyase family protein involved in aluminum resistance</fullName>
    </submittedName>
</protein>
<dbReference type="PANTHER" id="PTHR41263:SF1">
    <property type="entry name" value="ASPARTYL-PHOSPHATE PHOSPHATASE YISI"/>
    <property type="match status" value="1"/>
</dbReference>
<dbReference type="GO" id="GO:0043937">
    <property type="term" value="P:regulation of sporulation"/>
    <property type="evidence" value="ECO:0007669"/>
    <property type="project" value="InterPro"/>
</dbReference>
<dbReference type="Proteomes" id="UP000581688">
    <property type="component" value="Unassembled WGS sequence"/>
</dbReference>
<dbReference type="SUPFAM" id="SSF140500">
    <property type="entry name" value="BAS1536-like"/>
    <property type="match status" value="1"/>
</dbReference>
<keyword evidence="1" id="KW-0175">Coiled coil</keyword>
<accession>A0A841Q8A8</accession>
<name>A0A841Q8A8_9BACI</name>
<reference evidence="2 3" key="1">
    <citation type="submission" date="2020-08" db="EMBL/GenBank/DDBJ databases">
        <title>Genomic Encyclopedia of Type Strains, Phase IV (KMG-IV): sequencing the most valuable type-strain genomes for metagenomic binning, comparative biology and taxonomic classification.</title>
        <authorList>
            <person name="Goeker M."/>
        </authorList>
    </citation>
    <scope>NUCLEOTIDE SEQUENCE [LARGE SCALE GENOMIC DNA]</scope>
    <source>
        <strain evidence="2 3">DSM 19612</strain>
    </source>
</reference>
<feature type="coiled-coil region" evidence="1">
    <location>
        <begin position="35"/>
        <end position="62"/>
    </location>
</feature>
<dbReference type="InterPro" id="IPR036638">
    <property type="entry name" value="HLH_DNA-bd_sf"/>
</dbReference>
<dbReference type="AlphaFoldDB" id="A0A841Q8A8"/>
<dbReference type="RefSeq" id="WP_282960587.1">
    <property type="nucleotide sequence ID" value="NZ_CADDWK010000028.1"/>
</dbReference>
<dbReference type="EMBL" id="JACHGH010000012">
    <property type="protein sequence ID" value="MBB6454839.1"/>
    <property type="molecule type" value="Genomic_DNA"/>
</dbReference>
<dbReference type="InterPro" id="IPR037208">
    <property type="entry name" value="Spo0E-like_sf"/>
</dbReference>
<dbReference type="InterPro" id="IPR053028">
    <property type="entry name" value="Spo0E-like_phosphatase"/>
</dbReference>
<proteinExistence type="predicted"/>
<organism evidence="2 3">
    <name type="scientific">Salirhabdus euzebyi</name>
    <dbReference type="NCBI Taxonomy" id="394506"/>
    <lineage>
        <taxon>Bacteria</taxon>
        <taxon>Bacillati</taxon>
        <taxon>Bacillota</taxon>
        <taxon>Bacilli</taxon>
        <taxon>Bacillales</taxon>
        <taxon>Bacillaceae</taxon>
        <taxon>Salirhabdus</taxon>
    </lineage>
</organism>
<comment type="caution">
    <text evidence="2">The sequence shown here is derived from an EMBL/GenBank/DDBJ whole genome shotgun (WGS) entry which is preliminary data.</text>
</comment>
<keyword evidence="3" id="KW-1185">Reference proteome</keyword>
<evidence type="ECO:0000256" key="1">
    <source>
        <dbReference type="SAM" id="Coils"/>
    </source>
</evidence>
<sequence length="62" mass="7272">MASTCNSNQLKQQIEQMRIKMIEIATVKGFTSDESIHISRELDKLLNMYQELEEKEQSKLIK</sequence>
<dbReference type="PANTHER" id="PTHR41263">
    <property type="entry name" value="ASPARTYL-PHOSPHATE PHOSPHATASE YISI"/>
    <property type="match status" value="1"/>
</dbReference>
<evidence type="ECO:0000313" key="3">
    <source>
        <dbReference type="Proteomes" id="UP000581688"/>
    </source>
</evidence>
<dbReference type="GO" id="GO:0046983">
    <property type="term" value="F:protein dimerization activity"/>
    <property type="evidence" value="ECO:0007669"/>
    <property type="project" value="InterPro"/>
</dbReference>
<dbReference type="GO" id="GO:0016829">
    <property type="term" value="F:lyase activity"/>
    <property type="evidence" value="ECO:0007669"/>
    <property type="project" value="UniProtKB-KW"/>
</dbReference>
<dbReference type="InterPro" id="IPR018540">
    <property type="entry name" value="Spo0E-like"/>
</dbReference>